<comment type="similarity">
    <text evidence="3">Belongs to the glycosyltransferase 11 family.</text>
</comment>
<comment type="caution">
    <text evidence="4">The sequence shown here is derived from an EMBL/GenBank/DDBJ whole genome shotgun (WGS) entry which is preliminary data.</text>
</comment>
<dbReference type="PANTHER" id="PTHR11927:SF9">
    <property type="entry name" value="L-FUCOSYLTRANSFERASE"/>
    <property type="match status" value="1"/>
</dbReference>
<proteinExistence type="inferred from homology"/>
<dbReference type="GO" id="GO:0032580">
    <property type="term" value="C:Golgi cisterna membrane"/>
    <property type="evidence" value="ECO:0007669"/>
    <property type="project" value="UniProtKB-SubCell"/>
</dbReference>
<comment type="pathway">
    <text evidence="3">Protein modification; protein glycosylation.</text>
</comment>
<protein>
    <recommendedName>
        <fullName evidence="3">L-Fucosyltransferase</fullName>
        <ecNumber evidence="3">2.4.1.-</ecNumber>
    </recommendedName>
</protein>
<evidence type="ECO:0000256" key="1">
    <source>
        <dbReference type="ARBA" id="ARBA00022676"/>
    </source>
</evidence>
<accession>A0A8S4NF69</accession>
<keyword evidence="3" id="KW-0325">Glycoprotein</keyword>
<dbReference type="Proteomes" id="UP000749559">
    <property type="component" value="Unassembled WGS sequence"/>
</dbReference>
<evidence type="ECO:0000313" key="4">
    <source>
        <dbReference type="EMBL" id="CAH1779284.1"/>
    </source>
</evidence>
<dbReference type="Pfam" id="PF01531">
    <property type="entry name" value="Glyco_transf_11"/>
    <property type="match status" value="2"/>
</dbReference>
<keyword evidence="3" id="KW-0812">Transmembrane</keyword>
<dbReference type="EC" id="2.4.1.-" evidence="3"/>
<dbReference type="EMBL" id="CAIIXF020000003">
    <property type="protein sequence ID" value="CAH1779284.1"/>
    <property type="molecule type" value="Genomic_DNA"/>
</dbReference>
<reference evidence="4" key="1">
    <citation type="submission" date="2022-03" db="EMBL/GenBank/DDBJ databases">
        <authorList>
            <person name="Martin C."/>
        </authorList>
    </citation>
    <scope>NUCLEOTIDE SEQUENCE</scope>
</reference>
<dbReference type="InterPro" id="IPR002516">
    <property type="entry name" value="Glyco_trans_11"/>
</dbReference>
<dbReference type="CDD" id="cd11301">
    <property type="entry name" value="Fut1_Fut2_like"/>
    <property type="match status" value="2"/>
</dbReference>
<dbReference type="PANTHER" id="PTHR11927">
    <property type="entry name" value="GALACTOSIDE 2-L-FUCOSYLTRANSFERASE"/>
    <property type="match status" value="1"/>
</dbReference>
<comment type="subcellular location">
    <subcellularLocation>
        <location evidence="3">Golgi apparatus</location>
        <location evidence="3">Golgi stack membrane</location>
        <topology evidence="3">Single-pass type II membrane protein</topology>
    </subcellularLocation>
</comment>
<evidence type="ECO:0000256" key="3">
    <source>
        <dbReference type="RuleBase" id="RU363129"/>
    </source>
</evidence>
<name>A0A8S4NF69_OWEFU</name>
<keyword evidence="1 3" id="KW-0328">Glycosyltransferase</keyword>
<evidence type="ECO:0000256" key="2">
    <source>
        <dbReference type="ARBA" id="ARBA00022679"/>
    </source>
</evidence>
<dbReference type="Gene3D" id="3.40.50.11350">
    <property type="match status" value="2"/>
</dbReference>
<keyword evidence="3" id="KW-0735">Signal-anchor</keyword>
<organism evidence="4 5">
    <name type="scientific">Owenia fusiformis</name>
    <name type="common">Polychaete worm</name>
    <dbReference type="NCBI Taxonomy" id="6347"/>
    <lineage>
        <taxon>Eukaryota</taxon>
        <taxon>Metazoa</taxon>
        <taxon>Spiralia</taxon>
        <taxon>Lophotrochozoa</taxon>
        <taxon>Annelida</taxon>
        <taxon>Polychaeta</taxon>
        <taxon>Sedentaria</taxon>
        <taxon>Canalipalpata</taxon>
        <taxon>Sabellida</taxon>
        <taxon>Oweniida</taxon>
        <taxon>Oweniidae</taxon>
        <taxon>Owenia</taxon>
    </lineage>
</organism>
<sequence>MIRAFARKIPNMTACFKRCLFILVPFSFMVLLYLSLGTTIVQRTMPSMNQMNQANNTLNKIIRGAGKYTGYSVGGANPNNSGTSAPKEKQTRFFISGSYTGRLGNLMFEYAGTLGIAKSNNFTMLVNEKHELYKYFNLSGISTPSGKPNKTVRIGENGCCKFTSRLMDIKPKRNVTVGLYLQSFKYFQNVSMKIRREFTFHDDISATAKEFIANVTKMEKNLTLVGIHVRRGDLLSKDKIKFGYTTPNTTYFIHAMNYFRKKYSNVKFIVCSDDRKWWEKNMNLTNVVISKGTKAEEDMAILSKCDHMIISTGTFGWWAAFLANGTTIYYNNWPGVNTALGRQTKHEDYFMPHWIPMGEDGPLVKIPTPKESSSSAKYYIGGAYTGRIGNLMFQYAARYAIGRANNLTVLTRNNSELHNYFKLSALRAKTGMPENDTRMFESGCCRFTKSLTKIEPKKNITLHTYLQSYKYWYNISNEIKRQFVFNEEIDRNATKFHTGVTGNANNVTVVGIHVRRGDIANMQRFINFGYTVPNLTYYDDAMNFFRNKFNNVKFILCSDDITWSVENFKKFPDVIISNGNSPVEDMAILSKCGHMIMSTGSFGWWAGFLSNGITVYYENWPRLSSKLSQQVVKEDYFPPGWIPMT</sequence>
<keyword evidence="2 3" id="KW-0808">Transferase</keyword>
<dbReference type="OrthoDB" id="3226at2759"/>
<dbReference type="GO" id="GO:0005975">
    <property type="term" value="P:carbohydrate metabolic process"/>
    <property type="evidence" value="ECO:0007669"/>
    <property type="project" value="InterPro"/>
</dbReference>
<keyword evidence="3" id="KW-0333">Golgi apparatus</keyword>
<keyword evidence="5" id="KW-1185">Reference proteome</keyword>
<evidence type="ECO:0000313" key="5">
    <source>
        <dbReference type="Proteomes" id="UP000749559"/>
    </source>
</evidence>
<dbReference type="GO" id="GO:0008107">
    <property type="term" value="F:galactoside 2-alpha-L-fucosyltransferase activity"/>
    <property type="evidence" value="ECO:0007669"/>
    <property type="project" value="InterPro"/>
</dbReference>
<dbReference type="AlphaFoldDB" id="A0A8S4NF69"/>
<gene>
    <name evidence="4" type="ORF">OFUS_LOCUS6109</name>
</gene>